<dbReference type="FunFam" id="1.10.510.10:FF:000398">
    <property type="entry name" value="Calcium-dependent protein kinase 1"/>
    <property type="match status" value="1"/>
</dbReference>
<keyword evidence="31" id="KW-1185">Reference proteome</keyword>
<dbReference type="GO" id="GO:0004674">
    <property type="term" value="F:protein serine/threonine kinase activity"/>
    <property type="evidence" value="ECO:0007669"/>
    <property type="project" value="UniProtKB-KW"/>
</dbReference>
<keyword evidence="8" id="KW-0723">Serine/threonine-protein kinase</keyword>
<dbReference type="Proteomes" id="UP000688137">
    <property type="component" value="Unassembled WGS sequence"/>
</dbReference>
<evidence type="ECO:0000313" key="30">
    <source>
        <dbReference type="EMBL" id="CAD8049039.1"/>
    </source>
</evidence>
<dbReference type="GO" id="GO:0005886">
    <property type="term" value="C:plasma membrane"/>
    <property type="evidence" value="ECO:0007669"/>
    <property type="project" value="UniProtKB-SubCell"/>
</dbReference>
<comment type="similarity">
    <text evidence="21">Belongs to the protein kinase superfamily. Ser/Thr protein kinase family. CDPK subfamily.</text>
</comment>
<dbReference type="PROSITE" id="PS00108">
    <property type="entry name" value="PROTEIN_KINASE_ST"/>
    <property type="match status" value="1"/>
</dbReference>
<dbReference type="CDD" id="cd05117">
    <property type="entry name" value="STKc_CAMK"/>
    <property type="match status" value="1"/>
</dbReference>
<keyword evidence="14 26" id="KW-0067">ATP-binding</keyword>
<evidence type="ECO:0000256" key="13">
    <source>
        <dbReference type="ARBA" id="ARBA00022777"/>
    </source>
</evidence>
<keyword evidence="18" id="KW-0564">Palmitate</keyword>
<dbReference type="Pfam" id="PF00069">
    <property type="entry name" value="Pkinase"/>
    <property type="match status" value="1"/>
</dbReference>
<evidence type="ECO:0000256" key="21">
    <source>
        <dbReference type="ARBA" id="ARBA00024334"/>
    </source>
</evidence>
<dbReference type="InterPro" id="IPR050205">
    <property type="entry name" value="CDPK_Ser/Thr_kinases"/>
</dbReference>
<keyword evidence="12 26" id="KW-0547">Nucleotide-binding</keyword>
<dbReference type="GO" id="GO:0020005">
    <property type="term" value="C:symbiont-containing vacuole membrane"/>
    <property type="evidence" value="ECO:0007669"/>
    <property type="project" value="UniProtKB-SubCell"/>
</dbReference>
<evidence type="ECO:0000256" key="2">
    <source>
        <dbReference type="ARBA" id="ARBA00004230"/>
    </source>
</evidence>
<evidence type="ECO:0000256" key="8">
    <source>
        <dbReference type="ARBA" id="ARBA00022527"/>
    </source>
</evidence>
<dbReference type="InterPro" id="IPR018247">
    <property type="entry name" value="EF_Hand_1_Ca_BS"/>
</dbReference>
<evidence type="ECO:0000256" key="25">
    <source>
        <dbReference type="ARBA" id="ARBA00068067"/>
    </source>
</evidence>
<dbReference type="GO" id="GO:0005509">
    <property type="term" value="F:calcium ion binding"/>
    <property type="evidence" value="ECO:0007669"/>
    <property type="project" value="InterPro"/>
</dbReference>
<keyword evidence="20" id="KW-0449">Lipoprotein</keyword>
<keyword evidence="17" id="KW-0969">Cilium</keyword>
<keyword evidence="19" id="KW-0966">Cell projection</keyword>
<dbReference type="FunFam" id="1.10.238.10:FF:000392">
    <property type="entry name" value="Uncharacterized protein"/>
    <property type="match status" value="1"/>
</dbReference>
<evidence type="ECO:0000256" key="6">
    <source>
        <dbReference type="ARBA" id="ARBA00022475"/>
    </source>
</evidence>
<dbReference type="PROSITE" id="PS50011">
    <property type="entry name" value="PROTEIN_KINASE_DOM"/>
    <property type="match status" value="1"/>
</dbReference>
<dbReference type="GO" id="GO:0005524">
    <property type="term" value="F:ATP binding"/>
    <property type="evidence" value="ECO:0007669"/>
    <property type="project" value="UniProtKB-UniRule"/>
</dbReference>
<comment type="caution">
    <text evidence="30">The sequence shown here is derived from an EMBL/GenBank/DDBJ whole genome shotgun (WGS) entry which is preliminary data.</text>
</comment>
<evidence type="ECO:0000256" key="14">
    <source>
        <dbReference type="ARBA" id="ARBA00022840"/>
    </source>
</evidence>
<evidence type="ECO:0000256" key="15">
    <source>
        <dbReference type="ARBA" id="ARBA00022846"/>
    </source>
</evidence>
<feature type="domain" description="Protein kinase" evidence="28">
    <location>
        <begin position="67"/>
        <end position="323"/>
    </location>
</feature>
<keyword evidence="13" id="KW-0418">Kinase</keyword>
<feature type="binding site" evidence="26">
    <location>
        <position position="96"/>
    </location>
    <ligand>
        <name>ATP</name>
        <dbReference type="ChEBI" id="CHEBI:30616"/>
    </ligand>
</feature>
<dbReference type="PROSITE" id="PS00303">
    <property type="entry name" value="S100_CABP"/>
    <property type="match status" value="1"/>
</dbReference>
<dbReference type="SMART" id="SM00220">
    <property type="entry name" value="S_TKc"/>
    <property type="match status" value="1"/>
</dbReference>
<keyword evidence="16" id="KW-0472">Membrane</keyword>
<keyword evidence="16" id="KW-1043">Host membrane</keyword>
<comment type="catalytic activity">
    <reaction evidence="22">
        <text>L-threonyl-[protein] + ATP = O-phospho-L-threonyl-[protein] + ADP + H(+)</text>
        <dbReference type="Rhea" id="RHEA:46608"/>
        <dbReference type="Rhea" id="RHEA-COMP:11060"/>
        <dbReference type="Rhea" id="RHEA-COMP:11605"/>
        <dbReference type="ChEBI" id="CHEBI:15378"/>
        <dbReference type="ChEBI" id="CHEBI:30013"/>
        <dbReference type="ChEBI" id="CHEBI:30616"/>
        <dbReference type="ChEBI" id="CHEBI:61977"/>
        <dbReference type="ChEBI" id="CHEBI:456216"/>
        <dbReference type="EC" id="2.7.11.1"/>
    </reaction>
</comment>
<evidence type="ECO:0000256" key="5">
    <source>
        <dbReference type="ARBA" id="ARBA00012513"/>
    </source>
</evidence>
<dbReference type="AlphaFoldDB" id="A0A8S1K1A2"/>
<dbReference type="EC" id="2.7.11.1" evidence="5"/>
<evidence type="ECO:0000256" key="17">
    <source>
        <dbReference type="ARBA" id="ARBA00023069"/>
    </source>
</evidence>
<evidence type="ECO:0000256" key="19">
    <source>
        <dbReference type="ARBA" id="ARBA00023273"/>
    </source>
</evidence>
<comment type="subcellular location">
    <subcellularLocation>
        <location evidence="3">Cell membrane</location>
        <topology evidence="3">Lipid-anchor</topology>
        <orientation evidence="3">Cytoplasmic side</orientation>
    </subcellularLocation>
    <subcellularLocation>
        <location evidence="2">Cell projection</location>
        <location evidence="2">Cilium</location>
        <location evidence="2">Flagellum</location>
    </subcellularLocation>
    <subcellularLocation>
        <location evidence="4">Host cell membrane</location>
        <topology evidence="4">Lipid-anchor</topology>
    </subcellularLocation>
    <subcellularLocation>
        <location evidence="24">Parasitophorous vacuole membrane</location>
        <topology evidence="24">Lipid-anchor</topology>
    </subcellularLocation>
</comment>
<feature type="compositionally biased region" description="Polar residues" evidence="27">
    <location>
        <begin position="16"/>
        <end position="39"/>
    </location>
</feature>
<organism evidence="30 31">
    <name type="scientific">Paramecium primaurelia</name>
    <dbReference type="NCBI Taxonomy" id="5886"/>
    <lineage>
        <taxon>Eukaryota</taxon>
        <taxon>Sar</taxon>
        <taxon>Alveolata</taxon>
        <taxon>Ciliophora</taxon>
        <taxon>Intramacronucleata</taxon>
        <taxon>Oligohymenophorea</taxon>
        <taxon>Peniculida</taxon>
        <taxon>Parameciidae</taxon>
        <taxon>Paramecium</taxon>
    </lineage>
</organism>
<feature type="domain" description="EF-hand" evidence="29">
    <location>
        <begin position="439"/>
        <end position="474"/>
    </location>
</feature>
<evidence type="ECO:0000256" key="9">
    <source>
        <dbReference type="ARBA" id="ARBA00022679"/>
    </source>
</evidence>
<dbReference type="InterPro" id="IPR017441">
    <property type="entry name" value="Protein_kinase_ATP_BS"/>
</dbReference>
<dbReference type="GO" id="GO:0020002">
    <property type="term" value="C:host cell plasma membrane"/>
    <property type="evidence" value="ECO:0007669"/>
    <property type="project" value="UniProtKB-SubCell"/>
</dbReference>
<dbReference type="GO" id="GO:0031514">
    <property type="term" value="C:motile cilium"/>
    <property type="evidence" value="ECO:0007669"/>
    <property type="project" value="UniProtKB-SubCell"/>
</dbReference>
<evidence type="ECO:0000256" key="11">
    <source>
        <dbReference type="ARBA" id="ARBA00022737"/>
    </source>
</evidence>
<evidence type="ECO:0000256" key="3">
    <source>
        <dbReference type="ARBA" id="ARBA00004342"/>
    </source>
</evidence>
<evidence type="ECO:0000313" key="31">
    <source>
        <dbReference type="Proteomes" id="UP000688137"/>
    </source>
</evidence>
<dbReference type="EMBL" id="CAJJDM010000010">
    <property type="protein sequence ID" value="CAD8049039.1"/>
    <property type="molecule type" value="Genomic_DNA"/>
</dbReference>
<dbReference type="OMA" id="FFYIITE"/>
<keyword evidence="7" id="KW-1032">Host cell membrane</keyword>
<keyword evidence="15" id="KW-0282">Flagellum</keyword>
<keyword evidence="9" id="KW-0808">Transferase</keyword>
<comment type="catalytic activity">
    <reaction evidence="23">
        <text>L-seryl-[protein] + ATP = O-phospho-L-seryl-[protein] + ADP + H(+)</text>
        <dbReference type="Rhea" id="RHEA:17989"/>
        <dbReference type="Rhea" id="RHEA-COMP:9863"/>
        <dbReference type="Rhea" id="RHEA-COMP:11604"/>
        <dbReference type="ChEBI" id="CHEBI:15378"/>
        <dbReference type="ChEBI" id="CHEBI:29999"/>
        <dbReference type="ChEBI" id="CHEBI:30616"/>
        <dbReference type="ChEBI" id="CHEBI:83421"/>
        <dbReference type="ChEBI" id="CHEBI:456216"/>
        <dbReference type="EC" id="2.7.11.1"/>
    </reaction>
</comment>
<evidence type="ECO:0000256" key="16">
    <source>
        <dbReference type="ARBA" id="ARBA00022870"/>
    </source>
</evidence>
<evidence type="ECO:0000259" key="29">
    <source>
        <dbReference type="PROSITE" id="PS50222"/>
    </source>
</evidence>
<evidence type="ECO:0000256" key="10">
    <source>
        <dbReference type="ARBA" id="ARBA00022707"/>
    </source>
</evidence>
<dbReference type="InterPro" id="IPR002048">
    <property type="entry name" value="EF_hand_dom"/>
</dbReference>
<evidence type="ECO:0000256" key="1">
    <source>
        <dbReference type="ARBA" id="ARBA00001946"/>
    </source>
</evidence>
<dbReference type="InterPro" id="IPR008271">
    <property type="entry name" value="Ser/Thr_kinase_AS"/>
</dbReference>
<dbReference type="PROSITE" id="PS00018">
    <property type="entry name" value="EF_HAND_1"/>
    <property type="match status" value="4"/>
</dbReference>
<protein>
    <recommendedName>
        <fullName evidence="25">Calcium-dependent protein kinase 1</fullName>
        <ecNumber evidence="5">2.7.11.1</ecNumber>
    </recommendedName>
</protein>
<dbReference type="FunFam" id="1.10.238.10:FF:000557">
    <property type="entry name" value="Uncharacterized protein"/>
    <property type="match status" value="1"/>
</dbReference>
<keyword evidence="6" id="KW-1003">Cell membrane</keyword>
<keyword evidence="11" id="KW-0677">Repeat</keyword>
<feature type="domain" description="EF-hand" evidence="29">
    <location>
        <begin position="365"/>
        <end position="400"/>
    </location>
</feature>
<name>A0A8S1K1A2_PARPR</name>
<accession>A0A8S1K1A2</accession>
<reference evidence="30" key="1">
    <citation type="submission" date="2021-01" db="EMBL/GenBank/DDBJ databases">
        <authorList>
            <consortium name="Genoscope - CEA"/>
            <person name="William W."/>
        </authorList>
    </citation>
    <scope>NUCLEOTIDE SEQUENCE</scope>
</reference>
<evidence type="ECO:0000256" key="26">
    <source>
        <dbReference type="PROSITE-ProRule" id="PRU10141"/>
    </source>
</evidence>
<dbReference type="PROSITE" id="PS00107">
    <property type="entry name" value="PROTEIN_KINASE_ATP"/>
    <property type="match status" value="1"/>
</dbReference>
<evidence type="ECO:0000256" key="27">
    <source>
        <dbReference type="SAM" id="MobiDB-lite"/>
    </source>
</evidence>
<sequence>MGICGGQGNKKINKPTLEQTKDQTGTTSNNENPGSSKQSRFVKQLTDFKVDPSIFVTLKKGDLLNSYKIDQVLGEGTYGKVSLVTQKVTGLQRAMKQIRKDKIVIEQKDNMIQEVSILKELDHPNIVNIYELYEDESFFYIITEYLSGGELFEKINEIDHFNETIAAGYIRKILEAVNYCHTRNIVHRDLKPENILFESKKAHSSLKIIDFGTAKQIDDSNKLSQRIGTPYYIAPEVINKRYDQKCDVWSCGVILFIMLCGYPPFNGQNQQELYQRIQSGIFSFDEPEWEDISADAKNLIKKMLVIDPEKRISASEALKHDWMIINQKDKKINSKSLEKLSKFHSQSKLKAAIMQLITTQIMSNQEKKKIQTQFKKIDVNKDGTLSREELLKCYREIYDDEMKCQEIVDNLFQQADVNGSNQIDYTEFIVAFAKKEQLMAQNKLEKAFRLFDKDGNGYISKQELQEIMGGAQLSEVEWNNVFNELDLNGDGIVNFQEFTEMLIKNANEQE</sequence>
<feature type="domain" description="EF-hand" evidence="29">
    <location>
        <begin position="403"/>
        <end position="438"/>
    </location>
</feature>
<dbReference type="PANTHER" id="PTHR24349">
    <property type="entry name" value="SERINE/THREONINE-PROTEIN KINASE"/>
    <property type="match status" value="1"/>
</dbReference>
<gene>
    <name evidence="30" type="ORF">PPRIM_AZ9-3.1.T0130198</name>
</gene>
<dbReference type="Pfam" id="PF13499">
    <property type="entry name" value="EF-hand_7"/>
    <property type="match status" value="2"/>
</dbReference>
<evidence type="ECO:0000256" key="20">
    <source>
        <dbReference type="ARBA" id="ARBA00023288"/>
    </source>
</evidence>
<evidence type="ECO:0000256" key="24">
    <source>
        <dbReference type="ARBA" id="ARBA00060437"/>
    </source>
</evidence>
<evidence type="ECO:0000256" key="23">
    <source>
        <dbReference type="ARBA" id="ARBA00048679"/>
    </source>
</evidence>
<dbReference type="PROSITE" id="PS50222">
    <property type="entry name" value="EF_HAND_2"/>
    <property type="match status" value="4"/>
</dbReference>
<proteinExistence type="inferred from homology"/>
<dbReference type="SMART" id="SM00054">
    <property type="entry name" value="EFh"/>
    <property type="match status" value="4"/>
</dbReference>
<evidence type="ECO:0000256" key="18">
    <source>
        <dbReference type="ARBA" id="ARBA00023139"/>
    </source>
</evidence>
<dbReference type="InterPro" id="IPR001751">
    <property type="entry name" value="S100/CaBP7/8-like_CS"/>
</dbReference>
<evidence type="ECO:0000256" key="4">
    <source>
        <dbReference type="ARBA" id="ARBA00004425"/>
    </source>
</evidence>
<evidence type="ECO:0000256" key="22">
    <source>
        <dbReference type="ARBA" id="ARBA00047899"/>
    </source>
</evidence>
<evidence type="ECO:0000256" key="12">
    <source>
        <dbReference type="ARBA" id="ARBA00022741"/>
    </source>
</evidence>
<dbReference type="FunFam" id="3.30.200.20:FF:000632">
    <property type="entry name" value="MSP"/>
    <property type="match status" value="1"/>
</dbReference>
<evidence type="ECO:0000256" key="7">
    <source>
        <dbReference type="ARBA" id="ARBA00022511"/>
    </source>
</evidence>
<dbReference type="CDD" id="cd00051">
    <property type="entry name" value="EFh"/>
    <property type="match status" value="1"/>
</dbReference>
<feature type="domain" description="EF-hand" evidence="29">
    <location>
        <begin position="477"/>
        <end position="508"/>
    </location>
</feature>
<comment type="cofactor">
    <cofactor evidence="1">
        <name>Mg(2+)</name>
        <dbReference type="ChEBI" id="CHEBI:18420"/>
    </cofactor>
</comment>
<feature type="region of interest" description="Disordered" evidence="27">
    <location>
        <begin position="1"/>
        <end position="39"/>
    </location>
</feature>
<evidence type="ECO:0000259" key="28">
    <source>
        <dbReference type="PROSITE" id="PS50011"/>
    </source>
</evidence>
<dbReference type="InterPro" id="IPR000719">
    <property type="entry name" value="Prot_kinase_dom"/>
</dbReference>
<keyword evidence="10" id="KW-0519">Myristate</keyword>